<dbReference type="GO" id="GO:0016887">
    <property type="term" value="F:ATP hydrolysis activity"/>
    <property type="evidence" value="ECO:0007669"/>
    <property type="project" value="InterPro"/>
</dbReference>
<dbReference type="Gene3D" id="3.40.50.300">
    <property type="entry name" value="P-loop containing nucleotide triphosphate hydrolases"/>
    <property type="match status" value="1"/>
</dbReference>
<dbReference type="CDD" id="cd00093">
    <property type="entry name" value="HTH_XRE"/>
    <property type="match status" value="1"/>
</dbReference>
<dbReference type="InterPro" id="IPR010982">
    <property type="entry name" value="Lambda_DNA-bd_dom_sf"/>
</dbReference>
<accession>A0A090ZA54</accession>
<sequence>MAMEATKLYTIKTDLVVRMNEYMSQTQNTITELAKAMGVSRPALSRFLSGKYDAENTKLEPAVAKFLNEHSQVTARSAIPMVAPRFFAGHDARDILGLCTECQEYSKLGVVTGKTGFGKSHVLKHYAKMQRVAYIECDDSMGCKDLIDSIEAALGIPPTPGSIYRKKQGIIQFFEVNKGYLLIVDEADKLINKYTQKKMEILRSIYGDARVGLVIAGEPKLESLIKGYLERFANRVDARTALVGLTEKEVRDYLEGFPFEADALEEMVVRGTNSKTGCFRLLARTLDNVLRVHREDGGGTISLDTIIKASSMMML</sequence>
<dbReference type="GeneID" id="77009474"/>
<feature type="domain" description="ORC1/DEAH AAA+ ATPase" evidence="1">
    <location>
        <begin position="105"/>
        <end position="224"/>
    </location>
</feature>
<keyword evidence="3" id="KW-1185">Reference proteome</keyword>
<dbReference type="AlphaFoldDB" id="A0A090ZA54"/>
<dbReference type="PANTHER" id="PTHR35894">
    <property type="entry name" value="GENERAL SECRETION PATHWAY PROTEIN A-RELATED"/>
    <property type="match status" value="1"/>
</dbReference>
<dbReference type="InterPro" id="IPR001387">
    <property type="entry name" value="Cro/C1-type_HTH"/>
</dbReference>
<dbReference type="Gene3D" id="1.10.260.40">
    <property type="entry name" value="lambda repressor-like DNA-binding domains"/>
    <property type="match status" value="1"/>
</dbReference>
<dbReference type="Pfam" id="PF13401">
    <property type="entry name" value="AAA_22"/>
    <property type="match status" value="1"/>
</dbReference>
<dbReference type="HOGENOM" id="CLU_846889_0_0_9"/>
<dbReference type="InterPro" id="IPR027417">
    <property type="entry name" value="P-loop_NTPase"/>
</dbReference>
<dbReference type="SUPFAM" id="SSF52540">
    <property type="entry name" value="P-loop containing nucleoside triphosphate hydrolases"/>
    <property type="match status" value="1"/>
</dbReference>
<dbReference type="Proteomes" id="UP000029278">
    <property type="component" value="Unassembled WGS sequence"/>
</dbReference>
<name>A0A090ZA54_PAEMA</name>
<dbReference type="InterPro" id="IPR052026">
    <property type="entry name" value="ExeA_AAA_ATPase_DNA-bind"/>
</dbReference>
<evidence type="ECO:0000313" key="3">
    <source>
        <dbReference type="Proteomes" id="UP000029278"/>
    </source>
</evidence>
<proteinExistence type="predicted"/>
<dbReference type="OrthoDB" id="2557960at2"/>
<dbReference type="PANTHER" id="PTHR35894:SF5">
    <property type="entry name" value="MU-LIKE PROPHAGE FLUMU DNA TRANSPOSITION PROTEIN B"/>
    <property type="match status" value="1"/>
</dbReference>
<gene>
    <name evidence="2" type="ORF">DJ90_5693</name>
</gene>
<dbReference type="STRING" id="44252.DJ90_5693"/>
<dbReference type="RefSeq" id="WP_036626021.1">
    <property type="nucleotide sequence ID" value="NZ_JAKOBR010000029.1"/>
</dbReference>
<evidence type="ECO:0000313" key="2">
    <source>
        <dbReference type="EMBL" id="KFN07298.1"/>
    </source>
</evidence>
<dbReference type="SUPFAM" id="SSF47413">
    <property type="entry name" value="lambda repressor-like DNA-binding domains"/>
    <property type="match status" value="1"/>
</dbReference>
<organism evidence="2 3">
    <name type="scientific">Paenibacillus macerans</name>
    <name type="common">Bacillus macerans</name>
    <dbReference type="NCBI Taxonomy" id="44252"/>
    <lineage>
        <taxon>Bacteria</taxon>
        <taxon>Bacillati</taxon>
        <taxon>Bacillota</taxon>
        <taxon>Bacilli</taxon>
        <taxon>Bacillales</taxon>
        <taxon>Paenibacillaceae</taxon>
        <taxon>Paenibacillus</taxon>
    </lineage>
</organism>
<comment type="caution">
    <text evidence="2">The sequence shown here is derived from an EMBL/GenBank/DDBJ whole genome shotgun (WGS) entry which is preliminary data.</text>
</comment>
<reference evidence="2 3" key="1">
    <citation type="submission" date="2014-04" db="EMBL/GenBank/DDBJ databases">
        <authorList>
            <person name="Bishop-Lilly K.A."/>
            <person name="Broomall S.M."/>
            <person name="Chain P.S."/>
            <person name="Chertkov O."/>
            <person name="Coyne S.R."/>
            <person name="Daligault H.E."/>
            <person name="Davenport K.W."/>
            <person name="Erkkila T."/>
            <person name="Frey K.G."/>
            <person name="Gibbons H.S."/>
            <person name="Gu W."/>
            <person name="Jaissle J."/>
            <person name="Johnson S.L."/>
            <person name="Koroleva G.I."/>
            <person name="Ladner J.T."/>
            <person name="Lo C.-C."/>
            <person name="Minogue T.D."/>
            <person name="Munk C."/>
            <person name="Palacios G.F."/>
            <person name="Redden C.L."/>
            <person name="Rosenzweig C.N."/>
            <person name="Scholz M.B."/>
            <person name="Teshima H."/>
            <person name="Xu Y."/>
        </authorList>
    </citation>
    <scope>NUCLEOTIDE SEQUENCE [LARGE SCALE GENOMIC DNA]</scope>
    <source>
        <strain evidence="2 3">8244</strain>
    </source>
</reference>
<dbReference type="InterPro" id="IPR049945">
    <property type="entry name" value="AAA_22"/>
</dbReference>
<dbReference type="EMBL" id="JMQA01000035">
    <property type="protein sequence ID" value="KFN07298.1"/>
    <property type="molecule type" value="Genomic_DNA"/>
</dbReference>
<protein>
    <submittedName>
        <fullName evidence="2">Helix-turn-helix family protein</fullName>
    </submittedName>
</protein>
<dbReference type="GO" id="GO:0003677">
    <property type="term" value="F:DNA binding"/>
    <property type="evidence" value="ECO:0007669"/>
    <property type="project" value="InterPro"/>
</dbReference>
<dbReference type="PATRIC" id="fig|44252.3.peg.3926"/>
<evidence type="ECO:0000259" key="1">
    <source>
        <dbReference type="Pfam" id="PF13401"/>
    </source>
</evidence>